<name>A0A1J1HSW4_9DIPT</name>
<accession>A0A1J1HSW4</accession>
<keyword evidence="2" id="KW-1185">Reference proteome</keyword>
<gene>
    <name evidence="1" type="ORF">CLUMA_CG003309</name>
</gene>
<proteinExistence type="predicted"/>
<dbReference type="AlphaFoldDB" id="A0A1J1HSW4"/>
<organism evidence="1 2">
    <name type="scientific">Clunio marinus</name>
    <dbReference type="NCBI Taxonomy" id="568069"/>
    <lineage>
        <taxon>Eukaryota</taxon>
        <taxon>Metazoa</taxon>
        <taxon>Ecdysozoa</taxon>
        <taxon>Arthropoda</taxon>
        <taxon>Hexapoda</taxon>
        <taxon>Insecta</taxon>
        <taxon>Pterygota</taxon>
        <taxon>Neoptera</taxon>
        <taxon>Endopterygota</taxon>
        <taxon>Diptera</taxon>
        <taxon>Nematocera</taxon>
        <taxon>Chironomoidea</taxon>
        <taxon>Chironomidae</taxon>
        <taxon>Clunio</taxon>
    </lineage>
</organism>
<dbReference type="Proteomes" id="UP000183832">
    <property type="component" value="Unassembled WGS sequence"/>
</dbReference>
<evidence type="ECO:0000313" key="1">
    <source>
        <dbReference type="EMBL" id="CRK89566.1"/>
    </source>
</evidence>
<reference evidence="1 2" key="1">
    <citation type="submission" date="2015-04" db="EMBL/GenBank/DDBJ databases">
        <authorList>
            <person name="Syromyatnikov M.Y."/>
            <person name="Popov V.N."/>
        </authorList>
    </citation>
    <scope>NUCLEOTIDE SEQUENCE [LARGE SCALE GENOMIC DNA]</scope>
</reference>
<protein>
    <submittedName>
        <fullName evidence="1">CLUMA_CG003309, isoform A</fullName>
    </submittedName>
</protein>
<sequence length="92" mass="10403">MIEISFDDAIIQPIKMFKKALTNISDNLSHHLTPSVNESIECLQLLAQTAKDTKNRKKLVQIPDIPYQDVAILSLQQSIMLPNICLKQTLDN</sequence>
<evidence type="ECO:0000313" key="2">
    <source>
        <dbReference type="Proteomes" id="UP000183832"/>
    </source>
</evidence>
<dbReference type="EMBL" id="CVRI01000013">
    <property type="protein sequence ID" value="CRK89566.1"/>
    <property type="molecule type" value="Genomic_DNA"/>
</dbReference>